<dbReference type="EMBL" id="PZKC01000004">
    <property type="protein sequence ID" value="PTD96937.1"/>
    <property type="molecule type" value="Genomic_DNA"/>
</dbReference>
<dbReference type="PROSITE" id="PS00018">
    <property type="entry name" value="EF_HAND_1"/>
    <property type="match status" value="1"/>
</dbReference>
<keyword evidence="1" id="KW-0472">Membrane</keyword>
<feature type="domain" description="EF-hand" evidence="2">
    <location>
        <begin position="198"/>
        <end position="233"/>
    </location>
</feature>
<protein>
    <recommendedName>
        <fullName evidence="2">EF-hand domain-containing protein</fullName>
    </recommendedName>
</protein>
<keyword evidence="1" id="KW-1133">Transmembrane helix</keyword>
<gene>
    <name evidence="3" type="ORF">C8261_05905</name>
</gene>
<dbReference type="GO" id="GO:0005509">
    <property type="term" value="F:calcium ion binding"/>
    <property type="evidence" value="ECO:0007669"/>
    <property type="project" value="InterPro"/>
</dbReference>
<evidence type="ECO:0000313" key="4">
    <source>
        <dbReference type="Proteomes" id="UP000241193"/>
    </source>
</evidence>
<evidence type="ECO:0000256" key="1">
    <source>
        <dbReference type="SAM" id="Phobius"/>
    </source>
</evidence>
<feature type="transmembrane region" description="Helical" evidence="1">
    <location>
        <begin position="9"/>
        <end position="26"/>
    </location>
</feature>
<accession>A0A2T4IGN8</accession>
<proteinExistence type="predicted"/>
<organism evidence="3 4">
    <name type="scientific">Pseudothauera lacus</name>
    <dbReference type="NCBI Taxonomy" id="2136175"/>
    <lineage>
        <taxon>Bacteria</taxon>
        <taxon>Pseudomonadati</taxon>
        <taxon>Pseudomonadota</taxon>
        <taxon>Betaproteobacteria</taxon>
        <taxon>Rhodocyclales</taxon>
        <taxon>Zoogloeaceae</taxon>
        <taxon>Pseudothauera</taxon>
    </lineage>
</organism>
<comment type="caution">
    <text evidence="3">The sequence shown here is derived from an EMBL/GenBank/DDBJ whole genome shotgun (WGS) entry which is preliminary data.</text>
</comment>
<reference evidence="3 4" key="1">
    <citation type="submission" date="2018-03" db="EMBL/GenBank/DDBJ databases">
        <authorList>
            <person name="Keele B.F."/>
        </authorList>
    </citation>
    <scope>NUCLEOTIDE SEQUENCE [LARGE SCALE GENOMIC DNA]</scope>
    <source>
        <strain evidence="3 4">D20</strain>
    </source>
</reference>
<dbReference type="RefSeq" id="WP_107492746.1">
    <property type="nucleotide sequence ID" value="NZ_PZKC01000004.1"/>
</dbReference>
<dbReference type="AlphaFoldDB" id="A0A2T4IGN8"/>
<name>A0A2T4IGN8_9RHOO</name>
<sequence length="300" mass="33920">MLTRLRRDLGNISLPLIQLGLVFVALRLDRDLGTLTAIALLLLTGLYGWWRSLRHARLIADTPTARIASAAQGYTELRGRGRPLAGPPLRSPINGLPVLWYRVVTERRRADGKWYRAGTQESEVSFLLDDGSGECAVDPEGAKMLVKRRDVFPQGQERHTQWSLIEHDPLYVIGEFSTVGSISPQLDTSRQVGELLADWKTRPQELLERFDLDGDGEISLQEWELARAQARREVLARQREVLAAPEAHVMRKPAGRRLYLISDLDPQRLARRYRWWALFHLLVFFGAVVAAALVAALGEF</sequence>
<keyword evidence="4" id="KW-1185">Reference proteome</keyword>
<dbReference type="InterPro" id="IPR018247">
    <property type="entry name" value="EF_Hand_1_Ca_BS"/>
</dbReference>
<dbReference type="Proteomes" id="UP000241193">
    <property type="component" value="Unassembled WGS sequence"/>
</dbReference>
<evidence type="ECO:0000313" key="3">
    <source>
        <dbReference type="EMBL" id="PTD96937.1"/>
    </source>
</evidence>
<feature type="transmembrane region" description="Helical" evidence="1">
    <location>
        <begin position="32"/>
        <end position="50"/>
    </location>
</feature>
<dbReference type="PROSITE" id="PS50222">
    <property type="entry name" value="EF_HAND_2"/>
    <property type="match status" value="1"/>
</dbReference>
<reference evidence="3 4" key="2">
    <citation type="submission" date="2018-04" db="EMBL/GenBank/DDBJ databases">
        <title>Thauera lacus sp. nov., isolated from an saline lake in Inner Mongolia, China.</title>
        <authorList>
            <person name="Liang Q.-Y."/>
        </authorList>
    </citation>
    <scope>NUCLEOTIDE SEQUENCE [LARGE SCALE GENOMIC DNA]</scope>
    <source>
        <strain evidence="3 4">D20</strain>
    </source>
</reference>
<dbReference type="InterPro" id="IPR002048">
    <property type="entry name" value="EF_hand_dom"/>
</dbReference>
<keyword evidence="1" id="KW-0812">Transmembrane</keyword>
<feature type="transmembrane region" description="Helical" evidence="1">
    <location>
        <begin position="275"/>
        <end position="297"/>
    </location>
</feature>
<dbReference type="OrthoDB" id="7013907at2"/>
<evidence type="ECO:0000259" key="2">
    <source>
        <dbReference type="PROSITE" id="PS50222"/>
    </source>
</evidence>